<protein>
    <submittedName>
        <fullName evidence="2">Uncharacterized protein</fullName>
    </submittedName>
</protein>
<proteinExistence type="predicted"/>
<feature type="compositionally biased region" description="Polar residues" evidence="1">
    <location>
        <begin position="557"/>
        <end position="571"/>
    </location>
</feature>
<feature type="region of interest" description="Disordered" evidence="1">
    <location>
        <begin position="557"/>
        <end position="577"/>
    </location>
</feature>
<organism evidence="2 3">
    <name type="scientific">Mytilus edulis</name>
    <name type="common">Blue mussel</name>
    <dbReference type="NCBI Taxonomy" id="6550"/>
    <lineage>
        <taxon>Eukaryota</taxon>
        <taxon>Metazoa</taxon>
        <taxon>Spiralia</taxon>
        <taxon>Lophotrochozoa</taxon>
        <taxon>Mollusca</taxon>
        <taxon>Bivalvia</taxon>
        <taxon>Autobranchia</taxon>
        <taxon>Pteriomorphia</taxon>
        <taxon>Mytilida</taxon>
        <taxon>Mytiloidea</taxon>
        <taxon>Mytilidae</taxon>
        <taxon>Mytilinae</taxon>
        <taxon>Mytilus</taxon>
    </lineage>
</organism>
<dbReference type="AlphaFoldDB" id="A0A8S3RMK1"/>
<gene>
    <name evidence="2" type="ORF">MEDL_22341</name>
</gene>
<dbReference type="Proteomes" id="UP000683360">
    <property type="component" value="Unassembled WGS sequence"/>
</dbReference>
<keyword evidence="3" id="KW-1185">Reference proteome</keyword>
<name>A0A8S3RMK1_MYTED</name>
<dbReference type="OrthoDB" id="6159933at2759"/>
<evidence type="ECO:0000313" key="3">
    <source>
        <dbReference type="Proteomes" id="UP000683360"/>
    </source>
</evidence>
<evidence type="ECO:0000256" key="1">
    <source>
        <dbReference type="SAM" id="MobiDB-lite"/>
    </source>
</evidence>
<dbReference type="EMBL" id="CAJPWZ010001103">
    <property type="protein sequence ID" value="CAG2208096.1"/>
    <property type="molecule type" value="Genomic_DNA"/>
</dbReference>
<accession>A0A8S3RMK1</accession>
<evidence type="ECO:0000313" key="2">
    <source>
        <dbReference type="EMBL" id="CAG2208096.1"/>
    </source>
</evidence>
<reference evidence="2" key="1">
    <citation type="submission" date="2021-03" db="EMBL/GenBank/DDBJ databases">
        <authorList>
            <person name="Bekaert M."/>
        </authorList>
    </citation>
    <scope>NUCLEOTIDE SEQUENCE</scope>
</reference>
<comment type="caution">
    <text evidence="2">The sequence shown here is derived from an EMBL/GenBank/DDBJ whole genome shotgun (WGS) entry which is preliminary data.</text>
</comment>
<sequence length="577" mass="65298">METATWDCTVEDKKLYICVNGRKMVGDDGECLVLEEIGHGKSGVELWVKFNGAKFGRNLLLKNLSPKSEFLPRITSVTELIDKIMVKCPWVEVRKRKRKQTDKQEKETNTKNARVVIDTPVDSIEFDMSTLSPQPMKDNYLGMFEVNVLTLMPPPEKYLVRKMNHDWVSLLRQKIMLQPNVISTIFPVMINPVQVKERSDFLAEKLSAYQLWTLGGNHLRAAMQNMAKDVYLNEIRNVQIHLYCGLTEGEAMTISNLHNGSQTSLKPTFQDNVYQALKMKDSTDLSADVAQMLGEIEMKEIAKESVGTVVSVARYGQENLKLFNLLVKKFQQKNGTFKSIPQALFKELQGIKDLKRTSFLQEALETSLKDSTAKVKTAKKKKKLEECMLTITKSKTMDQCRETYPDHCDGIDKFLDLDITKNCIPSSFVSYCQEAVDTADLDNTIPEDFSPDINININLNGTNISNNTIVNNIINHIKKHTLKKLLSKKKYILESIVDKNDICDSDNNDICDSDNNDICDSDNHDNTADDSGFPDTSEMNISTFDSEIDLNSICTESNAETQQPETSSIVSQDLFVD</sequence>